<dbReference type="Pfam" id="PF00543">
    <property type="entry name" value="P-II"/>
    <property type="match status" value="1"/>
</dbReference>
<comment type="caution">
    <text evidence="3">The sequence shown here is derived from an EMBL/GenBank/DDBJ whole genome shotgun (WGS) entry which is preliminary data.</text>
</comment>
<dbReference type="STRING" id="999894.TDIS_2142"/>
<dbReference type="GO" id="GO:0005829">
    <property type="term" value="C:cytosol"/>
    <property type="evidence" value="ECO:0007669"/>
    <property type="project" value="TreeGrafter"/>
</dbReference>
<protein>
    <submittedName>
        <fullName evidence="3">Nitrogen regulatory protein P-II</fullName>
    </submittedName>
</protein>
<dbReference type="Gene3D" id="3.30.70.120">
    <property type="match status" value="1"/>
</dbReference>
<reference evidence="3 4" key="1">
    <citation type="submission" date="2016-04" db="EMBL/GenBank/DDBJ databases">
        <title>Genome analysis of Thermosulfurimonas dismutans, the first thermophilic sulfur-disproportionating bacterium of the phylum Thermodesulfobacteria.</title>
        <authorList>
            <person name="Mardanov A.V."/>
            <person name="Beletsky A.V."/>
            <person name="Kadnikov V.V."/>
            <person name="Slobodkin A.I."/>
            <person name="Ravin N.V."/>
        </authorList>
    </citation>
    <scope>NUCLEOTIDE SEQUENCE [LARGE SCALE GENOMIC DNA]</scope>
    <source>
        <strain evidence="3 4">S95</strain>
    </source>
</reference>
<keyword evidence="2" id="KW-0732">Signal</keyword>
<dbReference type="GO" id="GO:0030234">
    <property type="term" value="F:enzyme regulator activity"/>
    <property type="evidence" value="ECO:0007669"/>
    <property type="project" value="InterPro"/>
</dbReference>
<proteinExistence type="inferred from homology"/>
<feature type="chain" id="PRO_5008100186" evidence="2">
    <location>
        <begin position="25"/>
        <end position="201"/>
    </location>
</feature>
<dbReference type="InterPro" id="IPR015867">
    <property type="entry name" value="N-reg_PII/ATP_PRibTrfase_C"/>
</dbReference>
<dbReference type="EMBL" id="LWLG01000039">
    <property type="protein sequence ID" value="OAQ19767.1"/>
    <property type="molecule type" value="Genomic_DNA"/>
</dbReference>
<dbReference type="Proteomes" id="UP000078390">
    <property type="component" value="Unassembled WGS sequence"/>
</dbReference>
<gene>
    <name evidence="3" type="ORF">TDIS_2142</name>
</gene>
<dbReference type="PROSITE" id="PS51343">
    <property type="entry name" value="PII_GLNB_DOM"/>
    <property type="match status" value="1"/>
</dbReference>
<evidence type="ECO:0000256" key="2">
    <source>
        <dbReference type="SAM" id="SignalP"/>
    </source>
</evidence>
<accession>A0A179D129</accession>
<dbReference type="GO" id="GO:0005524">
    <property type="term" value="F:ATP binding"/>
    <property type="evidence" value="ECO:0007669"/>
    <property type="project" value="TreeGrafter"/>
</dbReference>
<name>A0A179D129_9BACT</name>
<dbReference type="RefSeq" id="WP_244147516.1">
    <property type="nucleotide sequence ID" value="NZ_LWLG01000039.1"/>
</dbReference>
<dbReference type="PANTHER" id="PTHR30115:SF11">
    <property type="entry name" value="NITROGEN REGULATORY PROTEIN P-II HOMOLOG"/>
    <property type="match status" value="1"/>
</dbReference>
<sequence>MKSTGKIIWLGLCLVLCSVFWAQAVTITATGSGPTRQAAINNALRAAVEQAMGAYIQSNTRVVEGRLDYDRIISASAGYIRHYDVLAEGQDPIDQVYKVKVRVPSFTAFKVLGRGKQGGRLKELAYRVSPEVAEKLETSSYGFIPKRLLLVVVPEAMVPKVVERIIRVNQSGEHGDGKIFVLPMEGVFRVRTGEEGLEALF</sequence>
<feature type="signal peptide" evidence="2">
    <location>
        <begin position="1"/>
        <end position="24"/>
    </location>
</feature>
<comment type="similarity">
    <text evidence="1">Belongs to the P(II) protein family.</text>
</comment>
<dbReference type="PROSITE" id="PS00638">
    <property type="entry name" value="PII_GLNB_CTER"/>
    <property type="match status" value="1"/>
</dbReference>
<dbReference type="AlphaFoldDB" id="A0A179D129"/>
<dbReference type="GO" id="GO:0006808">
    <property type="term" value="P:regulation of nitrogen utilization"/>
    <property type="evidence" value="ECO:0007669"/>
    <property type="project" value="InterPro"/>
</dbReference>
<dbReference type="SMART" id="SM00938">
    <property type="entry name" value="P-II"/>
    <property type="match status" value="1"/>
</dbReference>
<dbReference type="InterPro" id="IPR002187">
    <property type="entry name" value="N-reg_PII"/>
</dbReference>
<dbReference type="PANTHER" id="PTHR30115">
    <property type="entry name" value="NITROGEN REGULATORY PROTEIN P-II"/>
    <property type="match status" value="1"/>
</dbReference>
<keyword evidence="4" id="KW-1185">Reference proteome</keyword>
<evidence type="ECO:0000256" key="1">
    <source>
        <dbReference type="RuleBase" id="RU003936"/>
    </source>
</evidence>
<dbReference type="SUPFAM" id="SSF54913">
    <property type="entry name" value="GlnB-like"/>
    <property type="match status" value="1"/>
</dbReference>
<evidence type="ECO:0000313" key="3">
    <source>
        <dbReference type="EMBL" id="OAQ19767.1"/>
    </source>
</evidence>
<dbReference type="InterPro" id="IPR017918">
    <property type="entry name" value="N-reg_PII_CS"/>
</dbReference>
<dbReference type="InterPro" id="IPR011322">
    <property type="entry name" value="N-reg_PII-like_a/b"/>
</dbReference>
<organism evidence="3 4">
    <name type="scientific">Thermosulfurimonas dismutans</name>
    <dbReference type="NCBI Taxonomy" id="999894"/>
    <lineage>
        <taxon>Bacteria</taxon>
        <taxon>Pseudomonadati</taxon>
        <taxon>Thermodesulfobacteriota</taxon>
        <taxon>Thermodesulfobacteria</taxon>
        <taxon>Thermodesulfobacteriales</taxon>
        <taxon>Thermodesulfobacteriaceae</taxon>
        <taxon>Thermosulfurimonas</taxon>
    </lineage>
</organism>
<evidence type="ECO:0000313" key="4">
    <source>
        <dbReference type="Proteomes" id="UP000078390"/>
    </source>
</evidence>
<dbReference type="PRINTS" id="PR00340">
    <property type="entry name" value="PIIGLNB"/>
</dbReference>